<dbReference type="InParanoid" id="K5UN85"/>
<dbReference type="EMBL" id="JH930477">
    <property type="protein sequence ID" value="EKM51196.1"/>
    <property type="molecule type" value="Genomic_DNA"/>
</dbReference>
<gene>
    <name evidence="1" type="ORF">PHACADRAFT_263208</name>
</gene>
<dbReference type="Proteomes" id="UP000008370">
    <property type="component" value="Unassembled WGS sequence"/>
</dbReference>
<organism evidence="1 2">
    <name type="scientific">Phanerochaete carnosa (strain HHB-10118-sp)</name>
    <name type="common">White-rot fungus</name>
    <name type="synonym">Peniophora carnosa</name>
    <dbReference type="NCBI Taxonomy" id="650164"/>
    <lineage>
        <taxon>Eukaryota</taxon>
        <taxon>Fungi</taxon>
        <taxon>Dikarya</taxon>
        <taxon>Basidiomycota</taxon>
        <taxon>Agaricomycotina</taxon>
        <taxon>Agaricomycetes</taxon>
        <taxon>Polyporales</taxon>
        <taxon>Phanerochaetaceae</taxon>
        <taxon>Phanerochaete</taxon>
    </lineage>
</organism>
<proteinExistence type="predicted"/>
<evidence type="ECO:0000313" key="2">
    <source>
        <dbReference type="Proteomes" id="UP000008370"/>
    </source>
</evidence>
<reference evidence="1 2" key="1">
    <citation type="journal article" date="2012" name="BMC Genomics">
        <title>Comparative genomics of the white-rot fungi, Phanerochaete carnosa and P. chrysosporium, to elucidate the genetic basis of the distinct wood types they colonize.</title>
        <authorList>
            <person name="Suzuki H."/>
            <person name="MacDonald J."/>
            <person name="Syed K."/>
            <person name="Salamov A."/>
            <person name="Hori C."/>
            <person name="Aerts A."/>
            <person name="Henrissat B."/>
            <person name="Wiebenga A."/>
            <person name="vanKuyk P.A."/>
            <person name="Barry K."/>
            <person name="Lindquist E."/>
            <person name="LaButti K."/>
            <person name="Lapidus A."/>
            <person name="Lucas S."/>
            <person name="Coutinho P."/>
            <person name="Gong Y."/>
            <person name="Samejima M."/>
            <person name="Mahadevan R."/>
            <person name="Abou-Zaid M."/>
            <person name="de Vries R.P."/>
            <person name="Igarashi K."/>
            <person name="Yadav J.S."/>
            <person name="Grigoriev I.V."/>
            <person name="Master E.R."/>
        </authorList>
    </citation>
    <scope>NUCLEOTIDE SEQUENCE [LARGE SCALE GENOMIC DNA]</scope>
    <source>
        <strain evidence="1 2">HHB-10118-sp</strain>
    </source>
</reference>
<name>K5UN85_PHACS</name>
<accession>K5UN85</accession>
<evidence type="ECO:0000313" key="1">
    <source>
        <dbReference type="EMBL" id="EKM51196.1"/>
    </source>
</evidence>
<dbReference type="RefSeq" id="XP_007400348.1">
    <property type="nucleotide sequence ID" value="XM_007400286.1"/>
</dbReference>
<dbReference type="HOGENOM" id="CLU_024266_1_1_1"/>
<dbReference type="AlphaFoldDB" id="K5UN85"/>
<sequence length="256" mass="27957">MGCSPSGAACVSAKRTWKRGRVSWVIRTVARLVRLLTCANNAKLTIYSSSDKATIKYCSFDQCDSLGDHVCADVKVWRLSVGAGLPLTAVESITLQLSFADIKAVNTLTWNALRAVVDSPHMHFLRINHFLPHGAAFKVTKRILCSVLRRTQLTWALDSGKLQFWSFYSDSVTSADILSVPTAHTISGTTTTLDITEQAEWLLSLANPYSVGTTREKYLRQLIVVRAGSSGTAPPAVDGTQHTAVEQAQEVDMQGE</sequence>
<dbReference type="GeneID" id="18918497"/>
<protein>
    <submittedName>
        <fullName evidence="1">Uncharacterized protein</fullName>
    </submittedName>
</protein>
<keyword evidence="2" id="KW-1185">Reference proteome</keyword>
<dbReference type="KEGG" id="pco:PHACADRAFT_263208"/>